<dbReference type="EMBL" id="CP159218">
    <property type="protein sequence ID" value="XCG62505.1"/>
    <property type="molecule type" value="Genomic_DNA"/>
</dbReference>
<dbReference type="HAMAP" id="MF_00454">
    <property type="entry name" value="FluC"/>
    <property type="match status" value="1"/>
</dbReference>
<keyword evidence="10" id="KW-0479">Metal-binding</keyword>
<sequence>MSAPHDPHADRDPELGVDSDLEVSDTTSGPSGAVHPRPRFLLLVAVGGALGTGLREALSLTFPPVSGVSVTTGVINVVGAFVLGLLLEFLSGRGEDSGRRRDLRLFAGTGVLGGFTTYSALATDTVLLGDTGRFVAAGAYTVGTLVLGLTAAALGIVLGRRIIRRRVAGSSS</sequence>
<evidence type="ECO:0000256" key="6">
    <source>
        <dbReference type="ARBA" id="ARBA00023303"/>
    </source>
</evidence>
<feature type="compositionally biased region" description="Basic and acidic residues" evidence="11">
    <location>
        <begin position="1"/>
        <end position="14"/>
    </location>
</feature>
<gene>
    <name evidence="10" type="primary">fluC</name>
    <name evidence="10" type="synonym">crcB</name>
    <name evidence="12" type="ORF">ABLG96_14775</name>
</gene>
<comment type="activity regulation">
    <text evidence="10">Na(+) is not transported, but it plays an essential structural role and its presence is essential for fluoride channel function.</text>
</comment>
<evidence type="ECO:0000256" key="1">
    <source>
        <dbReference type="ARBA" id="ARBA00004651"/>
    </source>
</evidence>
<reference evidence="12" key="1">
    <citation type="submission" date="2024-05" db="EMBL/GenBank/DDBJ databases">
        <authorList>
            <person name="Cai S.Y."/>
            <person name="Jin L.M."/>
            <person name="Li H.R."/>
        </authorList>
    </citation>
    <scope>NUCLEOTIDE SEQUENCE</scope>
    <source>
        <strain evidence="12">A5-74</strain>
    </source>
</reference>
<evidence type="ECO:0000313" key="12">
    <source>
        <dbReference type="EMBL" id="XCG62505.1"/>
    </source>
</evidence>
<keyword evidence="2 10" id="KW-1003">Cell membrane</keyword>
<evidence type="ECO:0000256" key="3">
    <source>
        <dbReference type="ARBA" id="ARBA00022692"/>
    </source>
</evidence>
<keyword evidence="10" id="KW-0813">Transport</keyword>
<feature type="transmembrane region" description="Helical" evidence="10">
    <location>
        <begin position="134"/>
        <end position="158"/>
    </location>
</feature>
<dbReference type="GO" id="GO:0062054">
    <property type="term" value="F:fluoride channel activity"/>
    <property type="evidence" value="ECO:0007669"/>
    <property type="project" value="UniProtKB-UniRule"/>
</dbReference>
<evidence type="ECO:0000256" key="5">
    <source>
        <dbReference type="ARBA" id="ARBA00023136"/>
    </source>
</evidence>
<feature type="transmembrane region" description="Helical" evidence="10">
    <location>
        <begin position="103"/>
        <end position="122"/>
    </location>
</feature>
<keyword evidence="4 10" id="KW-1133">Transmembrane helix</keyword>
<evidence type="ECO:0000256" key="11">
    <source>
        <dbReference type="SAM" id="MobiDB-lite"/>
    </source>
</evidence>
<keyword evidence="10" id="KW-0406">Ion transport</keyword>
<dbReference type="GO" id="GO:0140114">
    <property type="term" value="P:cellular detoxification of fluoride"/>
    <property type="evidence" value="ECO:0007669"/>
    <property type="project" value="UniProtKB-UniRule"/>
</dbReference>
<organism evidence="12">
    <name type="scientific">Nakamurella sp. A5-74</name>
    <dbReference type="NCBI Taxonomy" id="3158264"/>
    <lineage>
        <taxon>Bacteria</taxon>
        <taxon>Bacillati</taxon>
        <taxon>Actinomycetota</taxon>
        <taxon>Actinomycetes</taxon>
        <taxon>Nakamurellales</taxon>
        <taxon>Nakamurellaceae</taxon>
        <taxon>Nakamurella</taxon>
    </lineage>
</organism>
<evidence type="ECO:0000256" key="7">
    <source>
        <dbReference type="ARBA" id="ARBA00035120"/>
    </source>
</evidence>
<proteinExistence type="inferred from homology"/>
<dbReference type="RefSeq" id="WP_353648120.1">
    <property type="nucleotide sequence ID" value="NZ_CP159218.1"/>
</dbReference>
<evidence type="ECO:0000256" key="4">
    <source>
        <dbReference type="ARBA" id="ARBA00022989"/>
    </source>
</evidence>
<comment type="similarity">
    <text evidence="7 10">Belongs to the fluoride channel Fluc/FEX (TC 1.A.43) family.</text>
</comment>
<comment type="function">
    <text evidence="9 10">Fluoride-specific ion channel. Important for reducing fluoride concentration in the cell, thus reducing its toxicity.</text>
</comment>
<keyword evidence="3 10" id="KW-0812">Transmembrane</keyword>
<keyword evidence="5 10" id="KW-0472">Membrane</keyword>
<evidence type="ECO:0000256" key="9">
    <source>
        <dbReference type="ARBA" id="ARBA00049940"/>
    </source>
</evidence>
<dbReference type="AlphaFoldDB" id="A0AAU8DJW2"/>
<name>A0AAU8DJW2_9ACTN</name>
<evidence type="ECO:0000256" key="8">
    <source>
        <dbReference type="ARBA" id="ARBA00035585"/>
    </source>
</evidence>
<evidence type="ECO:0000256" key="2">
    <source>
        <dbReference type="ARBA" id="ARBA00022475"/>
    </source>
</evidence>
<comment type="catalytic activity">
    <reaction evidence="8">
        <text>fluoride(in) = fluoride(out)</text>
        <dbReference type="Rhea" id="RHEA:76159"/>
        <dbReference type="ChEBI" id="CHEBI:17051"/>
    </reaction>
    <physiologicalReaction direction="left-to-right" evidence="8">
        <dbReference type="Rhea" id="RHEA:76160"/>
    </physiologicalReaction>
</comment>
<feature type="binding site" evidence="10">
    <location>
        <position position="116"/>
    </location>
    <ligand>
        <name>Na(+)</name>
        <dbReference type="ChEBI" id="CHEBI:29101"/>
        <note>structural</note>
    </ligand>
</feature>
<keyword evidence="10" id="KW-0915">Sodium</keyword>
<dbReference type="GO" id="GO:0046872">
    <property type="term" value="F:metal ion binding"/>
    <property type="evidence" value="ECO:0007669"/>
    <property type="project" value="UniProtKB-KW"/>
</dbReference>
<dbReference type="GO" id="GO:0005886">
    <property type="term" value="C:plasma membrane"/>
    <property type="evidence" value="ECO:0007669"/>
    <property type="project" value="UniProtKB-SubCell"/>
</dbReference>
<dbReference type="InterPro" id="IPR003691">
    <property type="entry name" value="FluC"/>
</dbReference>
<keyword evidence="6 10" id="KW-0407">Ion channel</keyword>
<dbReference type="Pfam" id="PF02537">
    <property type="entry name" value="CRCB"/>
    <property type="match status" value="1"/>
</dbReference>
<feature type="transmembrane region" description="Helical" evidence="10">
    <location>
        <begin position="70"/>
        <end position="91"/>
    </location>
</feature>
<comment type="subcellular location">
    <subcellularLocation>
        <location evidence="1 10">Cell membrane</location>
        <topology evidence="1 10">Multi-pass membrane protein</topology>
    </subcellularLocation>
</comment>
<accession>A0AAU8DJW2</accession>
<feature type="binding site" evidence="10">
    <location>
        <position position="113"/>
    </location>
    <ligand>
        <name>Na(+)</name>
        <dbReference type="ChEBI" id="CHEBI:29101"/>
        <note>structural</note>
    </ligand>
</feature>
<protein>
    <recommendedName>
        <fullName evidence="10">Fluoride-specific ion channel FluC</fullName>
    </recommendedName>
</protein>
<feature type="region of interest" description="Disordered" evidence="11">
    <location>
        <begin position="1"/>
        <end position="32"/>
    </location>
</feature>
<evidence type="ECO:0000256" key="10">
    <source>
        <dbReference type="HAMAP-Rule" id="MF_00454"/>
    </source>
</evidence>